<proteinExistence type="evidence at transcript level"/>
<sequence length="74" mass="8040">MKVVGIALVVVLIAGLISFSCTQRDDSQLPHVKVRHVFGCPSDHGTCHSHCRSIGRRGGHCSGFGKRTCTCYQK</sequence>
<feature type="chain" id="PRO_5004738597" evidence="6">
    <location>
        <begin position="23"/>
        <end position="74"/>
    </location>
</feature>
<comment type="subcellular location">
    <subcellularLocation>
        <location evidence="1">Secreted</location>
    </subcellularLocation>
</comment>
<keyword evidence="5" id="KW-1015">Disulfide bond</keyword>
<evidence type="ECO:0000256" key="5">
    <source>
        <dbReference type="ARBA" id="ARBA00023157"/>
    </source>
</evidence>
<evidence type="ECO:0000256" key="4">
    <source>
        <dbReference type="ARBA" id="ARBA00023022"/>
    </source>
</evidence>
<dbReference type="InterPro" id="IPR036574">
    <property type="entry name" value="Scorpion_toxin-like_sf"/>
</dbReference>
<keyword evidence="2" id="KW-0964">Secreted</keyword>
<keyword evidence="4" id="KW-0044">Antibiotic</keyword>
<organism evidence="8">
    <name type="scientific">Ixodes ricinus</name>
    <name type="common">Common tick</name>
    <name type="synonym">Acarus ricinus</name>
    <dbReference type="NCBI Taxonomy" id="34613"/>
    <lineage>
        <taxon>Eukaryota</taxon>
        <taxon>Metazoa</taxon>
        <taxon>Ecdysozoa</taxon>
        <taxon>Arthropoda</taxon>
        <taxon>Chelicerata</taxon>
        <taxon>Arachnida</taxon>
        <taxon>Acari</taxon>
        <taxon>Parasitiformes</taxon>
        <taxon>Ixodida</taxon>
        <taxon>Ixodoidea</taxon>
        <taxon>Ixodidae</taxon>
        <taxon>Ixodinae</taxon>
        <taxon>Ixodes</taxon>
    </lineage>
</organism>
<dbReference type="AlphaFoldDB" id="V5IBJ2"/>
<dbReference type="GO" id="GO:0005576">
    <property type="term" value="C:extracellular region"/>
    <property type="evidence" value="ECO:0007669"/>
    <property type="project" value="UniProtKB-SubCell"/>
</dbReference>
<name>V5IBJ2_IXORI</name>
<protein>
    <submittedName>
        <fullName evidence="8">Putative defensin 2</fullName>
    </submittedName>
</protein>
<dbReference type="Pfam" id="PF01097">
    <property type="entry name" value="Defensin_2"/>
    <property type="match status" value="1"/>
</dbReference>
<dbReference type="Gene3D" id="3.30.30.10">
    <property type="entry name" value="Knottin, scorpion toxin-like"/>
    <property type="match status" value="1"/>
</dbReference>
<dbReference type="PROSITE" id="PS51257">
    <property type="entry name" value="PROKAR_LIPOPROTEIN"/>
    <property type="match status" value="1"/>
</dbReference>
<dbReference type="InterPro" id="IPR001542">
    <property type="entry name" value="Defensin_invertebrate/fungal"/>
</dbReference>
<accession>V5IBJ2</accession>
<evidence type="ECO:0000256" key="2">
    <source>
        <dbReference type="ARBA" id="ARBA00022525"/>
    </source>
</evidence>
<evidence type="ECO:0000256" key="3">
    <source>
        <dbReference type="ARBA" id="ARBA00022529"/>
    </source>
</evidence>
<keyword evidence="3" id="KW-0929">Antimicrobial</keyword>
<evidence type="ECO:0000313" key="8">
    <source>
        <dbReference type="EMBL" id="JAB69126.1"/>
    </source>
</evidence>
<evidence type="ECO:0000256" key="1">
    <source>
        <dbReference type="ARBA" id="ARBA00004613"/>
    </source>
</evidence>
<feature type="domain" description="Invertebrate defensins family profile" evidence="7">
    <location>
        <begin position="37"/>
        <end position="73"/>
    </location>
</feature>
<dbReference type="PROSITE" id="PS51378">
    <property type="entry name" value="INVERT_DEFENSINS"/>
    <property type="match status" value="1"/>
</dbReference>
<reference evidence="8" key="1">
    <citation type="journal article" date="2015" name="Sci. Rep.">
        <title>Tissue- and time-dependent transcription in Ixodes ricinus salivary glands and midguts when blood feeding on the vertebrate host.</title>
        <authorList>
            <person name="Kotsyfakis M."/>
            <person name="Schwarz A."/>
            <person name="Erhart J."/>
            <person name="Ribeiro J.M."/>
        </authorList>
    </citation>
    <scope>NUCLEOTIDE SEQUENCE</scope>
    <source>
        <tissue evidence="8">Salivary gland and midgut</tissue>
    </source>
</reference>
<dbReference type="EMBL" id="GANP01015342">
    <property type="protein sequence ID" value="JAB69126.1"/>
    <property type="molecule type" value="mRNA"/>
</dbReference>
<dbReference type="SUPFAM" id="SSF57095">
    <property type="entry name" value="Scorpion toxin-like"/>
    <property type="match status" value="1"/>
</dbReference>
<evidence type="ECO:0000259" key="7">
    <source>
        <dbReference type="PROSITE" id="PS51378"/>
    </source>
</evidence>
<dbReference type="GO" id="GO:0042742">
    <property type="term" value="P:defense response to bacterium"/>
    <property type="evidence" value="ECO:0007669"/>
    <property type="project" value="UniProtKB-KW"/>
</dbReference>
<feature type="signal peptide" evidence="6">
    <location>
        <begin position="1"/>
        <end position="22"/>
    </location>
</feature>
<evidence type="ECO:0000256" key="6">
    <source>
        <dbReference type="SAM" id="SignalP"/>
    </source>
</evidence>
<keyword evidence="6" id="KW-0732">Signal</keyword>